<accession>A0A6U9RDX4</accession>
<evidence type="ECO:0000313" key="10">
    <source>
        <dbReference type="EMBL" id="CAE0611341.1"/>
    </source>
</evidence>
<sequence>MAASWRSVEVMETIWYCSFVATLRERTWALLRKHTNVREDEFPNIRRSRSGSFGEHLAKSAHGTWEEVTFYYGMACKLARKVGFGWKWLQKFLQLMLYAFLMLPGFLYMVGFYFTSKRVERNIPYRKMARNRLDLYLPRVRREEGKSPVVIFVTGGAWVIGYKGWGAGIGKLLSNQGFIVACLDYRNYPQGCVPDMLEDVMEGINWTFRNAACYGGDPNKIYLVGQSAGAHLTSLALIKQGERVKKGVDVDWEPHHLQGYVGVSGPYNITQIVEHFNQRGLYSTLFLHLMTGIDRKNGYASVALEGVSPECLVRAGALDGVKLPPYFCLMHGTADITVPSSQAVSFAETLMEQKVDTKLIKLQLIEGKTHTDFMINDPMRGDPDEVIEEVVEMAYGKEARKLVVAPAGLLPRWLVALASAVCPF</sequence>
<proteinExistence type="inferred from homology"/>
<organism evidence="7">
    <name type="scientific">Picocystis salinarum</name>
    <dbReference type="NCBI Taxonomy" id="88271"/>
    <lineage>
        <taxon>Eukaryota</taxon>
        <taxon>Viridiplantae</taxon>
        <taxon>Chlorophyta</taxon>
        <taxon>Picocystophyceae</taxon>
        <taxon>Picocystales</taxon>
        <taxon>Picocystaceae</taxon>
        <taxon>Picocystis</taxon>
    </lineage>
</organism>
<dbReference type="Pfam" id="PF20434">
    <property type="entry name" value="BD-FAE"/>
    <property type="match status" value="1"/>
</dbReference>
<keyword evidence="1" id="KW-0378">Hydrolase</keyword>
<dbReference type="AlphaFoldDB" id="A0A6U9RDX4"/>
<name>A0A6U9RDX4_9CHLO</name>
<keyword evidence="5" id="KW-0472">Membrane</keyword>
<comment type="catalytic activity">
    <reaction evidence="4">
        <text>[protein]-C-terminal S-[(2E,6E)-farnesyl]-L-cysteine methyl ester + H2O = [protein]-C-terminal S-[(2E,6E)-farnesyl]-L-cysteine + methanol + H(+)</text>
        <dbReference type="Rhea" id="RHEA:48520"/>
        <dbReference type="Rhea" id="RHEA-COMP:12125"/>
        <dbReference type="Rhea" id="RHEA-COMP:12126"/>
        <dbReference type="ChEBI" id="CHEBI:15377"/>
        <dbReference type="ChEBI" id="CHEBI:15378"/>
        <dbReference type="ChEBI" id="CHEBI:17790"/>
        <dbReference type="ChEBI" id="CHEBI:90510"/>
        <dbReference type="ChEBI" id="CHEBI:90511"/>
        <dbReference type="EC" id="3.1.1.n2"/>
    </reaction>
</comment>
<reference evidence="7" key="1">
    <citation type="submission" date="2021-01" db="EMBL/GenBank/DDBJ databases">
        <authorList>
            <person name="Corre E."/>
            <person name="Pelletier E."/>
            <person name="Niang G."/>
            <person name="Scheremetjew M."/>
            <person name="Finn R."/>
            <person name="Kale V."/>
            <person name="Holt S."/>
            <person name="Cochrane G."/>
            <person name="Meng A."/>
            <person name="Brown T."/>
            <person name="Cohen L."/>
        </authorList>
    </citation>
    <scope>NUCLEOTIDE SEQUENCE</scope>
    <source>
        <strain evidence="7">CCMP1897</strain>
    </source>
</reference>
<gene>
    <name evidence="7" type="ORF">PSAL00342_LOCUS5173</name>
    <name evidence="8" type="ORF">PSAL00342_LOCUS5174</name>
    <name evidence="9" type="ORF">PSAL00342_LOCUS5175</name>
    <name evidence="10" type="ORF">PSAL00342_LOCUS5176</name>
    <name evidence="11" type="ORF">PSAL00342_LOCUS5177</name>
</gene>
<evidence type="ECO:0000256" key="2">
    <source>
        <dbReference type="ARBA" id="ARBA00038028"/>
    </source>
</evidence>
<dbReference type="GO" id="GO:0016787">
    <property type="term" value="F:hydrolase activity"/>
    <property type="evidence" value="ECO:0007669"/>
    <property type="project" value="UniProtKB-KW"/>
</dbReference>
<evidence type="ECO:0000256" key="5">
    <source>
        <dbReference type="SAM" id="Phobius"/>
    </source>
</evidence>
<dbReference type="InterPro" id="IPR050300">
    <property type="entry name" value="GDXG_lipolytic_enzyme"/>
</dbReference>
<dbReference type="SUPFAM" id="SSF53474">
    <property type="entry name" value="alpha/beta-Hydrolases"/>
    <property type="match status" value="1"/>
</dbReference>
<evidence type="ECO:0000256" key="3">
    <source>
        <dbReference type="ARBA" id="ARBA00038928"/>
    </source>
</evidence>
<dbReference type="EC" id="3.1.1.n2" evidence="3"/>
<evidence type="ECO:0000256" key="1">
    <source>
        <dbReference type="ARBA" id="ARBA00022801"/>
    </source>
</evidence>
<dbReference type="InterPro" id="IPR049492">
    <property type="entry name" value="BD-FAE-like_dom"/>
</dbReference>
<comment type="similarity">
    <text evidence="2">Belongs to the AB hydrolase superfamily. Isoprenylcysteine methylesterase family.</text>
</comment>
<evidence type="ECO:0000256" key="4">
    <source>
        <dbReference type="ARBA" id="ARBA00049507"/>
    </source>
</evidence>
<dbReference type="EMBL" id="HBIS01005729">
    <property type="protein sequence ID" value="CAE0611342.1"/>
    <property type="molecule type" value="Transcribed_RNA"/>
</dbReference>
<dbReference type="EMBL" id="HBIS01005727">
    <property type="protein sequence ID" value="CAE0611340.1"/>
    <property type="molecule type" value="Transcribed_RNA"/>
</dbReference>
<dbReference type="EMBL" id="HBIS01005726">
    <property type="protein sequence ID" value="CAE0611339.1"/>
    <property type="molecule type" value="Transcribed_RNA"/>
</dbReference>
<dbReference type="EMBL" id="HBIS01005728">
    <property type="protein sequence ID" value="CAE0611341.1"/>
    <property type="molecule type" value="Transcribed_RNA"/>
</dbReference>
<evidence type="ECO:0000313" key="8">
    <source>
        <dbReference type="EMBL" id="CAE0611339.1"/>
    </source>
</evidence>
<evidence type="ECO:0000313" key="9">
    <source>
        <dbReference type="EMBL" id="CAE0611340.1"/>
    </source>
</evidence>
<dbReference type="Gene3D" id="3.40.50.1820">
    <property type="entry name" value="alpha/beta hydrolase"/>
    <property type="match status" value="1"/>
</dbReference>
<keyword evidence="5" id="KW-1133">Transmembrane helix</keyword>
<dbReference type="PANTHER" id="PTHR48081">
    <property type="entry name" value="AB HYDROLASE SUPERFAMILY PROTEIN C4A8.06C"/>
    <property type="match status" value="1"/>
</dbReference>
<keyword evidence="5" id="KW-0812">Transmembrane</keyword>
<evidence type="ECO:0000259" key="6">
    <source>
        <dbReference type="Pfam" id="PF20434"/>
    </source>
</evidence>
<dbReference type="InterPro" id="IPR029058">
    <property type="entry name" value="AB_hydrolase_fold"/>
</dbReference>
<evidence type="ECO:0000313" key="7">
    <source>
        <dbReference type="EMBL" id="CAE0611338.1"/>
    </source>
</evidence>
<evidence type="ECO:0000313" key="11">
    <source>
        <dbReference type="EMBL" id="CAE0611342.1"/>
    </source>
</evidence>
<protein>
    <recommendedName>
        <fullName evidence="3">protein-S-isoprenylcysteine alpha-carbonyl methylesterase</fullName>
        <ecNumber evidence="3">3.1.1.n2</ecNumber>
    </recommendedName>
</protein>
<feature type="domain" description="BD-FAE-like" evidence="6">
    <location>
        <begin position="133"/>
        <end position="350"/>
    </location>
</feature>
<dbReference type="PANTHER" id="PTHR48081:SF33">
    <property type="entry name" value="KYNURENINE FORMAMIDASE"/>
    <property type="match status" value="1"/>
</dbReference>
<feature type="transmembrane region" description="Helical" evidence="5">
    <location>
        <begin position="95"/>
        <end position="114"/>
    </location>
</feature>
<dbReference type="EMBL" id="HBIS01005725">
    <property type="protein sequence ID" value="CAE0611338.1"/>
    <property type="molecule type" value="Transcribed_RNA"/>
</dbReference>